<accession>A0A655IT37</accession>
<dbReference type="Proteomes" id="UP000048600">
    <property type="component" value="Unassembled WGS sequence"/>
</dbReference>
<evidence type="ECO:0000256" key="1">
    <source>
        <dbReference type="SAM" id="MobiDB-lite"/>
    </source>
</evidence>
<evidence type="ECO:0000313" key="2">
    <source>
        <dbReference type="EMBL" id="CFE37604.1"/>
    </source>
</evidence>
<protein>
    <submittedName>
        <fullName evidence="2">Uncharacterized protein</fullName>
    </submittedName>
</protein>
<dbReference type="AntiFam" id="ANF00171">
    <property type="entry name" value="Shadow ORF (opposite pikAII)"/>
</dbReference>
<reference evidence="4 5" key="1">
    <citation type="submission" date="2015-03" db="EMBL/GenBank/DDBJ databases">
        <authorList>
            <consortium name="Pathogen Informatics"/>
        </authorList>
    </citation>
    <scope>NUCLEOTIDE SEQUENCE [LARGE SCALE GENOMIC DNA]</scope>
    <source>
        <strain evidence="2 4">G09901357</strain>
        <strain evidence="3 5">P00601463</strain>
    </source>
</reference>
<feature type="compositionally biased region" description="Basic and acidic residues" evidence="1">
    <location>
        <begin position="19"/>
        <end position="30"/>
    </location>
</feature>
<sequence length="185" mass="22025">MFNPIRRRPIPSTGQLTCHIRDQPNPRRPHADISQHLRELLDHGVHQHRMKRMRHCQPPHPPTQPHQSIHYHTHGSLLTRNHHRFRRVHRSDAHALGEQRCHFVFAGRYGHHDPTSGQRLHQPAARRHHPRGIHQRQRPGHIRRSNLTHRMTHHKIGQHTPVLQQRGQCHLDDKQRRLSKLCAFQ</sequence>
<dbReference type="Proteomes" id="UP000048289">
    <property type="component" value="Unassembled WGS sequence"/>
</dbReference>
<organism evidence="2 4">
    <name type="scientific">Mycobacterium tuberculosis</name>
    <dbReference type="NCBI Taxonomy" id="1773"/>
    <lineage>
        <taxon>Bacteria</taxon>
        <taxon>Bacillati</taxon>
        <taxon>Actinomycetota</taxon>
        <taxon>Actinomycetes</taxon>
        <taxon>Mycobacteriales</taxon>
        <taxon>Mycobacteriaceae</taxon>
        <taxon>Mycobacterium</taxon>
        <taxon>Mycobacterium tuberculosis complex</taxon>
    </lineage>
</organism>
<feature type="compositionally biased region" description="Basic residues" evidence="1">
    <location>
        <begin position="124"/>
        <end position="140"/>
    </location>
</feature>
<dbReference type="AlphaFoldDB" id="A0A655IT37"/>
<evidence type="ECO:0000313" key="5">
    <source>
        <dbReference type="Proteomes" id="UP000048600"/>
    </source>
</evidence>
<dbReference type="EMBL" id="CFOE01000062">
    <property type="protein sequence ID" value="CFE37604.1"/>
    <property type="molecule type" value="Genomic_DNA"/>
</dbReference>
<feature type="region of interest" description="Disordered" evidence="1">
    <location>
        <begin position="113"/>
        <end position="140"/>
    </location>
</feature>
<gene>
    <name evidence="2" type="ORF">ERS007681_00783</name>
    <name evidence="3" type="ORF">ERS007741_00596</name>
</gene>
<feature type="region of interest" description="Disordered" evidence="1">
    <location>
        <begin position="1"/>
        <end position="30"/>
    </location>
</feature>
<evidence type="ECO:0000313" key="3">
    <source>
        <dbReference type="EMBL" id="COV76028.1"/>
    </source>
</evidence>
<dbReference type="EMBL" id="CHKL01000038">
    <property type="protein sequence ID" value="COV76028.1"/>
    <property type="molecule type" value="Genomic_DNA"/>
</dbReference>
<proteinExistence type="predicted"/>
<name>A0A655IT37_MYCTX</name>
<evidence type="ECO:0000313" key="4">
    <source>
        <dbReference type="Proteomes" id="UP000048289"/>
    </source>
</evidence>